<dbReference type="AlphaFoldDB" id="A0A1J0AGF3"/>
<protein>
    <submittedName>
        <fullName evidence="2">Membrane protein</fullName>
    </submittedName>
</protein>
<evidence type="ECO:0000313" key="3">
    <source>
        <dbReference type="Proteomes" id="UP000180235"/>
    </source>
</evidence>
<dbReference type="STRING" id="1188229.GlitD10_2643"/>
<dbReference type="EMBL" id="CP017675">
    <property type="protein sequence ID" value="APB34984.1"/>
    <property type="molecule type" value="Genomic_DNA"/>
</dbReference>
<keyword evidence="3" id="KW-1185">Reference proteome</keyword>
<gene>
    <name evidence="2" type="primary">yneE-4</name>
    <name evidence="2" type="ORF">GlitD10_2643</name>
</gene>
<proteinExistence type="predicted"/>
<feature type="non-terminal residue" evidence="2">
    <location>
        <position position="1"/>
    </location>
</feature>
<reference evidence="2 3" key="1">
    <citation type="submission" date="2016-10" db="EMBL/GenBank/DDBJ databases">
        <title>Description of Gloeomargarita lithophora gen. nov., sp. nov., a thylakoid-bearing basal-branching cyanobacterium with intracellular carbonates, and proposal for Gloeomargaritales ord. nov.</title>
        <authorList>
            <person name="Moreira D."/>
            <person name="Tavera R."/>
            <person name="Benzerara K."/>
            <person name="Skouri-Panet F."/>
            <person name="Couradeau E."/>
            <person name="Gerard E."/>
            <person name="Loussert C."/>
            <person name="Novelo E."/>
            <person name="Zivanovic Y."/>
            <person name="Lopez-Garcia P."/>
        </authorList>
    </citation>
    <scope>NUCLEOTIDE SEQUENCE [LARGE SCALE GENOMIC DNA]</scope>
    <source>
        <strain evidence="2 3">D10</strain>
    </source>
</reference>
<dbReference type="KEGG" id="glt:GlitD10_2643"/>
<organism evidence="2 3">
    <name type="scientific">Gloeomargarita lithophora Alchichica-D10</name>
    <dbReference type="NCBI Taxonomy" id="1188229"/>
    <lineage>
        <taxon>Bacteria</taxon>
        <taxon>Bacillati</taxon>
        <taxon>Cyanobacteriota</taxon>
        <taxon>Cyanophyceae</taxon>
        <taxon>Gloeomargaritales</taxon>
        <taxon>Gloeomargaritaceae</taxon>
        <taxon>Gloeomargarita</taxon>
    </lineage>
</organism>
<evidence type="ECO:0000256" key="1">
    <source>
        <dbReference type="SAM" id="MobiDB-lite"/>
    </source>
</evidence>
<evidence type="ECO:0000313" key="2">
    <source>
        <dbReference type="EMBL" id="APB34984.1"/>
    </source>
</evidence>
<dbReference type="Proteomes" id="UP000180235">
    <property type="component" value="Chromosome"/>
</dbReference>
<name>A0A1J0AGF3_9CYAN</name>
<feature type="region of interest" description="Disordered" evidence="1">
    <location>
        <begin position="1"/>
        <end position="33"/>
    </location>
</feature>
<accession>A0A1J0AGF3</accession>
<sequence length="33" mass="2832">APGAETGIGLGGGTDCGHGGVYSDGGGGVGQGN</sequence>